<keyword evidence="3" id="KW-1185">Reference proteome</keyword>
<dbReference type="EMBL" id="CATOUU010001030">
    <property type="protein sequence ID" value="CAI9967769.1"/>
    <property type="molecule type" value="Genomic_DNA"/>
</dbReference>
<evidence type="ECO:0000313" key="3">
    <source>
        <dbReference type="Proteomes" id="UP001642409"/>
    </source>
</evidence>
<dbReference type="Proteomes" id="UP001642409">
    <property type="component" value="Unassembled WGS sequence"/>
</dbReference>
<reference evidence="1" key="1">
    <citation type="submission" date="2023-06" db="EMBL/GenBank/DDBJ databases">
        <authorList>
            <person name="Kurt Z."/>
        </authorList>
    </citation>
    <scope>NUCLEOTIDE SEQUENCE</scope>
</reference>
<reference evidence="2 3" key="2">
    <citation type="submission" date="2024-07" db="EMBL/GenBank/DDBJ databases">
        <authorList>
            <person name="Akdeniz Z."/>
        </authorList>
    </citation>
    <scope>NUCLEOTIDE SEQUENCE [LARGE SCALE GENOMIC DNA]</scope>
</reference>
<protein>
    <submittedName>
        <fullName evidence="2">Hypothetical_protein</fullName>
    </submittedName>
</protein>
<accession>A0AA86QXB0</accession>
<evidence type="ECO:0000313" key="1">
    <source>
        <dbReference type="EMBL" id="CAI9967769.1"/>
    </source>
</evidence>
<dbReference type="AlphaFoldDB" id="A0AA86QXB0"/>
<evidence type="ECO:0000313" key="2">
    <source>
        <dbReference type="EMBL" id="CAL6051613.1"/>
    </source>
</evidence>
<name>A0AA86QXB0_9EUKA</name>
<organism evidence="1">
    <name type="scientific">Hexamita inflata</name>
    <dbReference type="NCBI Taxonomy" id="28002"/>
    <lineage>
        <taxon>Eukaryota</taxon>
        <taxon>Metamonada</taxon>
        <taxon>Diplomonadida</taxon>
        <taxon>Hexamitidae</taxon>
        <taxon>Hexamitinae</taxon>
        <taxon>Hexamita</taxon>
    </lineage>
</organism>
<proteinExistence type="predicted"/>
<comment type="caution">
    <text evidence="1">The sequence shown here is derived from an EMBL/GenBank/DDBJ whole genome shotgun (WGS) entry which is preliminary data.</text>
</comment>
<gene>
    <name evidence="2" type="ORF">HINF_LOCUS44452</name>
    <name evidence="1" type="ORF">HINF_LOCUS55414</name>
</gene>
<dbReference type="EMBL" id="CAXDID020000189">
    <property type="protein sequence ID" value="CAL6051613.1"/>
    <property type="molecule type" value="Genomic_DNA"/>
</dbReference>
<sequence length="100" mass="12172">MVLQSQQPQFEYLSKLVKYRIQEVQYFKDIYYDIILNFTNLQSQKGIIFLKYYQYLGIKYSNRIAEEEQNVDLWFLFQANLISLIQENAKAQIYLVANYY</sequence>